<feature type="chain" id="PRO_5047364173" evidence="2">
    <location>
        <begin position="19"/>
        <end position="113"/>
    </location>
</feature>
<evidence type="ECO:0000256" key="1">
    <source>
        <dbReference type="SAM" id="MobiDB-lite"/>
    </source>
</evidence>
<reference evidence="3 4" key="1">
    <citation type="journal article" date="2024" name="G3 (Bethesda)">
        <title>Genome assembly of Hibiscus sabdariffa L. provides insights into metabolisms of medicinal natural products.</title>
        <authorList>
            <person name="Kim T."/>
        </authorList>
    </citation>
    <scope>NUCLEOTIDE SEQUENCE [LARGE SCALE GENOMIC DNA]</scope>
    <source>
        <strain evidence="3">TK-2024</strain>
        <tissue evidence="3">Old leaves</tissue>
    </source>
</reference>
<gene>
    <name evidence="3" type="ORF">V6N12_068148</name>
</gene>
<feature type="region of interest" description="Disordered" evidence="1">
    <location>
        <begin position="89"/>
        <end position="113"/>
    </location>
</feature>
<dbReference type="EMBL" id="JBBPBM010000005">
    <property type="protein sequence ID" value="KAK8583893.1"/>
    <property type="molecule type" value="Genomic_DNA"/>
</dbReference>
<evidence type="ECO:0000256" key="2">
    <source>
        <dbReference type="SAM" id="SignalP"/>
    </source>
</evidence>
<dbReference type="Proteomes" id="UP001472677">
    <property type="component" value="Unassembled WGS sequence"/>
</dbReference>
<accession>A0ABR2FPI3</accession>
<organism evidence="3 4">
    <name type="scientific">Hibiscus sabdariffa</name>
    <name type="common">roselle</name>
    <dbReference type="NCBI Taxonomy" id="183260"/>
    <lineage>
        <taxon>Eukaryota</taxon>
        <taxon>Viridiplantae</taxon>
        <taxon>Streptophyta</taxon>
        <taxon>Embryophyta</taxon>
        <taxon>Tracheophyta</taxon>
        <taxon>Spermatophyta</taxon>
        <taxon>Magnoliopsida</taxon>
        <taxon>eudicotyledons</taxon>
        <taxon>Gunneridae</taxon>
        <taxon>Pentapetalae</taxon>
        <taxon>rosids</taxon>
        <taxon>malvids</taxon>
        <taxon>Malvales</taxon>
        <taxon>Malvaceae</taxon>
        <taxon>Malvoideae</taxon>
        <taxon>Hibiscus</taxon>
    </lineage>
</organism>
<comment type="caution">
    <text evidence="3">The sequence shown here is derived from an EMBL/GenBank/DDBJ whole genome shotgun (WGS) entry which is preliminary data.</text>
</comment>
<evidence type="ECO:0000313" key="3">
    <source>
        <dbReference type="EMBL" id="KAK8583893.1"/>
    </source>
</evidence>
<evidence type="ECO:0000313" key="4">
    <source>
        <dbReference type="Proteomes" id="UP001472677"/>
    </source>
</evidence>
<protein>
    <submittedName>
        <fullName evidence="3">Uncharacterized protein</fullName>
    </submittedName>
</protein>
<feature type="signal peptide" evidence="2">
    <location>
        <begin position="1"/>
        <end position="18"/>
    </location>
</feature>
<feature type="compositionally biased region" description="Basic and acidic residues" evidence="1">
    <location>
        <begin position="89"/>
        <end position="99"/>
    </location>
</feature>
<keyword evidence="4" id="KW-1185">Reference proteome</keyword>
<proteinExistence type="predicted"/>
<name>A0ABR2FPI3_9ROSI</name>
<keyword evidence="2" id="KW-0732">Signal</keyword>
<sequence length="113" mass="12615">MALGLVVFLWVMEEWVGSMKMEAGALTVVGGFGWIMGVDVLMMMNEQGCSIGVGEGEKTCFMMMREGWFLARDKGDVVTEARELKGDEKDANKMTRDDFGEGFQRIENGDEKD</sequence>